<dbReference type="EMBL" id="CAJOBP010000679">
    <property type="protein sequence ID" value="CAF4208494.1"/>
    <property type="molecule type" value="Genomic_DNA"/>
</dbReference>
<evidence type="ECO:0000313" key="13">
    <source>
        <dbReference type="EMBL" id="CAF4474079.1"/>
    </source>
</evidence>
<feature type="transmembrane region" description="Helical" evidence="10">
    <location>
        <begin position="504"/>
        <end position="526"/>
    </location>
</feature>
<evidence type="ECO:0000256" key="10">
    <source>
        <dbReference type="SAM" id="Phobius"/>
    </source>
</evidence>
<keyword evidence="5 10" id="KW-0472">Membrane</keyword>
<feature type="transmembrane region" description="Helical" evidence="10">
    <location>
        <begin position="321"/>
        <end position="340"/>
    </location>
</feature>
<dbReference type="EMBL" id="CAJOBQ010001287">
    <property type="protein sequence ID" value="CAF4474079.1"/>
    <property type="molecule type" value="Genomic_DNA"/>
</dbReference>
<evidence type="ECO:0000256" key="9">
    <source>
        <dbReference type="SAM" id="MobiDB-lite"/>
    </source>
</evidence>
<protein>
    <recommendedName>
        <fullName evidence="8">Transporter</fullName>
    </recommendedName>
</protein>
<gene>
    <name evidence="11" type="ORF">TIS948_LOCUS2823</name>
    <name evidence="13" type="ORF">TSG867_LOCUS18882</name>
    <name evidence="12" type="ORF">UJA718_LOCUS6991</name>
</gene>
<reference evidence="11" key="1">
    <citation type="submission" date="2021-02" db="EMBL/GenBank/DDBJ databases">
        <authorList>
            <person name="Nowell W R."/>
        </authorList>
    </citation>
    <scope>NUCLEOTIDE SEQUENCE</scope>
</reference>
<evidence type="ECO:0000256" key="7">
    <source>
        <dbReference type="PIRSR" id="PIRSR600175-2"/>
    </source>
</evidence>
<feature type="transmembrane region" description="Helical" evidence="10">
    <location>
        <begin position="293"/>
        <end position="314"/>
    </location>
</feature>
<keyword evidence="7" id="KW-1015">Disulfide bond</keyword>
<dbReference type="Proteomes" id="UP000663862">
    <property type="component" value="Unassembled WGS sequence"/>
</dbReference>
<feature type="binding site" evidence="6">
    <location>
        <position position="473"/>
    </location>
    <ligand>
        <name>Na(+)</name>
        <dbReference type="ChEBI" id="CHEBI:29101"/>
        <label>1</label>
    </ligand>
</feature>
<name>A0A817LKN3_9BILA</name>
<feature type="binding site" evidence="6">
    <location>
        <position position="96"/>
    </location>
    <ligand>
        <name>Na(+)</name>
        <dbReference type="ChEBI" id="CHEBI:29101"/>
        <label>1</label>
    </ligand>
</feature>
<dbReference type="Pfam" id="PF00209">
    <property type="entry name" value="SNF"/>
    <property type="match status" value="1"/>
</dbReference>
<feature type="binding site" evidence="6">
    <location>
        <position position="476"/>
    </location>
    <ligand>
        <name>Na(+)</name>
        <dbReference type="ChEBI" id="CHEBI:29101"/>
        <label>1</label>
    </ligand>
</feature>
<evidence type="ECO:0000256" key="5">
    <source>
        <dbReference type="ARBA" id="ARBA00023136"/>
    </source>
</evidence>
<dbReference type="InterPro" id="IPR037272">
    <property type="entry name" value="SNS_sf"/>
</dbReference>
<accession>A0A817LKN3</accession>
<evidence type="ECO:0000256" key="1">
    <source>
        <dbReference type="ARBA" id="ARBA00004141"/>
    </source>
</evidence>
<evidence type="ECO:0000313" key="12">
    <source>
        <dbReference type="EMBL" id="CAF4208494.1"/>
    </source>
</evidence>
<feature type="binding site" evidence="6">
    <location>
        <position position="408"/>
    </location>
    <ligand>
        <name>Na(+)</name>
        <dbReference type="ChEBI" id="CHEBI:29101"/>
        <label>1</label>
    </ligand>
</feature>
<evidence type="ECO:0000256" key="2">
    <source>
        <dbReference type="ARBA" id="ARBA00022448"/>
    </source>
</evidence>
<keyword evidence="6" id="KW-0915">Sodium</keyword>
<dbReference type="PROSITE" id="PS00610">
    <property type="entry name" value="NA_NEUROTRAN_SYMP_1"/>
    <property type="match status" value="1"/>
</dbReference>
<dbReference type="GO" id="GO:0005886">
    <property type="term" value="C:plasma membrane"/>
    <property type="evidence" value="ECO:0007669"/>
    <property type="project" value="TreeGrafter"/>
</dbReference>
<comment type="caution">
    <text evidence="11">The sequence shown here is derived from an EMBL/GenBank/DDBJ whole genome shotgun (WGS) entry which is preliminary data.</text>
</comment>
<dbReference type="AlphaFoldDB" id="A0A817LKN3"/>
<feature type="binding site" evidence="6">
    <location>
        <position position="477"/>
    </location>
    <ligand>
        <name>Na(+)</name>
        <dbReference type="ChEBI" id="CHEBI:29101"/>
        <label>1</label>
    </ligand>
</feature>
<dbReference type="GO" id="GO:0098793">
    <property type="term" value="C:presynapse"/>
    <property type="evidence" value="ECO:0007669"/>
    <property type="project" value="GOC"/>
</dbReference>
<sequence>MKTSSSKNSEETSNTLNIHRKASENIPEREETRTSSILTDTNNNTSRKPSITEQLVILTTSALALPPSSPTVPRELWTNKVEFLLSVIGYVVDLGNVWRFPYVCYENGGGAFLIPYMIFLCLIGIPMMYLELFLGQFYRCGNITLWGRIAPSMKGIGIASFLIVTAVTLFYTTIIAHAVFYLFSSFREVLPWSLCSQSWNTPSCSERMRIGSVNNQTNEQINFNGRNNSFSLNETQKYNSIIDSKVSSADEFYNNYMLGINHSKVSSADEFYNNYMLGINHSKGLTDLGSIKIDLLLCLILIFVLMYMCIYRGVKSTGKAVYITATLPYIVLIILLIQGLNLEGSRNGITYFLKPSFSKLKNMKVWYSAANQIFFTLGPGLSVLTTYGSYNVSSNNCYYDALIAVVANFAASFLSGFVVFSALGHMSWRLQKNVESVVDEGPSLSFIAYPEILATFKYPALFSILFFLMVINLGLDSDFGGLESIYTALSDEFPLLKRHRKSGMFIMCFVLIIACLPTVTQGGNYVVQFLDKFSTAPALMLVVMMEAIAATWVYGINNLVNDIRTNLGFEPNLFFRLAWTVICPVIVIMLMVLALSYSDELKYGNYIFPSWSIIFGWCLNMCFILPIPIVMIYAFFRHTDSRNSFKQRINDLFTPNITKQRMKQQIEKGTDFTMSSSAPISHV</sequence>
<feature type="transmembrane region" description="Helical" evidence="10">
    <location>
        <begin position="458"/>
        <end position="475"/>
    </location>
</feature>
<organism evidence="11 14">
    <name type="scientific">Rotaria socialis</name>
    <dbReference type="NCBI Taxonomy" id="392032"/>
    <lineage>
        <taxon>Eukaryota</taxon>
        <taxon>Metazoa</taxon>
        <taxon>Spiralia</taxon>
        <taxon>Gnathifera</taxon>
        <taxon>Rotifera</taxon>
        <taxon>Eurotatoria</taxon>
        <taxon>Bdelloidea</taxon>
        <taxon>Philodinida</taxon>
        <taxon>Philodinidae</taxon>
        <taxon>Rotaria</taxon>
    </lineage>
</organism>
<feature type="region of interest" description="Disordered" evidence="9">
    <location>
        <begin position="1"/>
        <end position="47"/>
    </location>
</feature>
<feature type="compositionally biased region" description="Basic and acidic residues" evidence="9">
    <location>
        <begin position="21"/>
        <end position="33"/>
    </location>
</feature>
<evidence type="ECO:0000256" key="6">
    <source>
        <dbReference type="PIRSR" id="PIRSR600175-1"/>
    </source>
</evidence>
<dbReference type="InterPro" id="IPR000175">
    <property type="entry name" value="Na/ntran_symport"/>
</dbReference>
<dbReference type="PANTHER" id="PTHR11616:SF279">
    <property type="entry name" value="SODIUM-DEPENDENT SEROTONIN TRANSPORTER"/>
    <property type="match status" value="1"/>
</dbReference>
<feature type="transmembrane region" description="Helical" evidence="10">
    <location>
        <begin position="113"/>
        <end position="134"/>
    </location>
</feature>
<evidence type="ECO:0000256" key="3">
    <source>
        <dbReference type="ARBA" id="ARBA00022692"/>
    </source>
</evidence>
<keyword evidence="8" id="KW-0769">Symport</keyword>
<dbReference type="EMBL" id="CAJNXB010000126">
    <property type="protein sequence ID" value="CAF3028140.1"/>
    <property type="molecule type" value="Genomic_DNA"/>
</dbReference>
<keyword evidence="4 10" id="KW-1133">Transmembrane helix</keyword>
<evidence type="ECO:0000313" key="14">
    <source>
        <dbReference type="Proteomes" id="UP000663825"/>
    </source>
</evidence>
<feature type="transmembrane region" description="Helical" evidence="10">
    <location>
        <begin position="610"/>
        <end position="636"/>
    </location>
</feature>
<comment type="subcellular location">
    <subcellularLocation>
        <location evidence="1">Membrane</location>
        <topology evidence="1">Multi-pass membrane protein</topology>
    </subcellularLocation>
</comment>
<feature type="transmembrane region" description="Helical" evidence="10">
    <location>
        <begin position="155"/>
        <end position="183"/>
    </location>
</feature>
<feature type="disulfide bond" evidence="7">
    <location>
        <begin position="195"/>
        <end position="204"/>
    </location>
</feature>
<feature type="transmembrane region" description="Helical" evidence="10">
    <location>
        <begin position="538"/>
        <end position="556"/>
    </location>
</feature>
<dbReference type="SUPFAM" id="SSF161070">
    <property type="entry name" value="SNF-like"/>
    <property type="match status" value="1"/>
</dbReference>
<feature type="compositionally biased region" description="Low complexity" evidence="9">
    <location>
        <begin position="1"/>
        <end position="15"/>
    </location>
</feature>
<feature type="binding site" evidence="6">
    <location>
        <position position="92"/>
    </location>
    <ligand>
        <name>Na(+)</name>
        <dbReference type="ChEBI" id="CHEBI:29101"/>
        <label>1</label>
    </ligand>
</feature>
<dbReference type="GO" id="GO:0043005">
    <property type="term" value="C:neuron projection"/>
    <property type="evidence" value="ECO:0007669"/>
    <property type="project" value="TreeGrafter"/>
</dbReference>
<keyword evidence="2 8" id="KW-0813">Transport</keyword>
<dbReference type="Proteomes" id="UP000663825">
    <property type="component" value="Unassembled WGS sequence"/>
</dbReference>
<feature type="transmembrane region" description="Helical" evidence="10">
    <location>
        <begin position="365"/>
        <end position="387"/>
    </location>
</feature>
<comment type="similarity">
    <text evidence="8">Belongs to the sodium:neurotransmitter symporter (SNF) (TC 2.A.22) family.</text>
</comment>
<dbReference type="GO" id="GO:0005335">
    <property type="term" value="F:serotonin:sodium:chloride symporter activity"/>
    <property type="evidence" value="ECO:0007669"/>
    <property type="project" value="TreeGrafter"/>
</dbReference>
<feature type="compositionally biased region" description="Polar residues" evidence="9">
    <location>
        <begin position="34"/>
        <end position="47"/>
    </location>
</feature>
<feature type="transmembrane region" description="Helical" evidence="10">
    <location>
        <begin position="577"/>
        <end position="598"/>
    </location>
</feature>
<dbReference type="Proteomes" id="UP000663873">
    <property type="component" value="Unassembled WGS sequence"/>
</dbReference>
<evidence type="ECO:0000256" key="4">
    <source>
        <dbReference type="ARBA" id="ARBA00022989"/>
    </source>
</evidence>
<dbReference type="GO" id="GO:0051378">
    <property type="term" value="F:serotonin binding"/>
    <property type="evidence" value="ECO:0007669"/>
    <property type="project" value="TreeGrafter"/>
</dbReference>
<dbReference type="GO" id="GO:0046872">
    <property type="term" value="F:metal ion binding"/>
    <property type="evidence" value="ECO:0007669"/>
    <property type="project" value="UniProtKB-KW"/>
</dbReference>
<evidence type="ECO:0000313" key="15">
    <source>
        <dbReference type="Proteomes" id="UP000663873"/>
    </source>
</evidence>
<evidence type="ECO:0000256" key="8">
    <source>
        <dbReference type="RuleBase" id="RU003732"/>
    </source>
</evidence>
<feature type="transmembrane region" description="Helical" evidence="10">
    <location>
        <begin position="399"/>
        <end position="423"/>
    </location>
</feature>
<keyword evidence="3 8" id="KW-0812">Transmembrane</keyword>
<keyword evidence="15" id="KW-1185">Reference proteome</keyword>
<dbReference type="PRINTS" id="PR00176">
    <property type="entry name" value="NANEUSMPORT"/>
</dbReference>
<keyword evidence="6" id="KW-0479">Metal-binding</keyword>
<dbReference type="OrthoDB" id="6581954at2759"/>
<dbReference type="PROSITE" id="PS50267">
    <property type="entry name" value="NA_NEUROTRAN_SYMP_3"/>
    <property type="match status" value="1"/>
</dbReference>
<proteinExistence type="inferred from homology"/>
<feature type="binding site" evidence="6">
    <location>
        <position position="89"/>
    </location>
    <ligand>
        <name>Na(+)</name>
        <dbReference type="ChEBI" id="CHEBI:29101"/>
        <label>1</label>
    </ligand>
</feature>
<dbReference type="PANTHER" id="PTHR11616">
    <property type="entry name" value="SODIUM/CHLORIDE DEPENDENT TRANSPORTER"/>
    <property type="match status" value="1"/>
</dbReference>
<dbReference type="GO" id="GO:0006865">
    <property type="term" value="P:amino acid transport"/>
    <property type="evidence" value="ECO:0007669"/>
    <property type="project" value="TreeGrafter"/>
</dbReference>
<feature type="transmembrane region" description="Helical" evidence="10">
    <location>
        <begin position="83"/>
        <end position="101"/>
    </location>
</feature>
<evidence type="ECO:0000313" key="11">
    <source>
        <dbReference type="EMBL" id="CAF3028140.1"/>
    </source>
</evidence>